<evidence type="ECO:0000313" key="3">
    <source>
        <dbReference type="WBParaSite" id="SSLN_0001552501-mRNA-1"/>
    </source>
</evidence>
<dbReference type="OrthoDB" id="425014at2759"/>
<keyword evidence="2" id="KW-1185">Reference proteome</keyword>
<dbReference type="Proteomes" id="UP000275846">
    <property type="component" value="Unassembled WGS sequence"/>
</dbReference>
<name>A0A183TER6_SCHSO</name>
<reference evidence="3" key="1">
    <citation type="submission" date="2016-06" db="UniProtKB">
        <authorList>
            <consortium name="WormBaseParasite"/>
        </authorList>
    </citation>
    <scope>IDENTIFICATION</scope>
</reference>
<evidence type="ECO:0000313" key="2">
    <source>
        <dbReference type="Proteomes" id="UP000275846"/>
    </source>
</evidence>
<dbReference type="EMBL" id="UYSU01039471">
    <property type="protein sequence ID" value="VDM01350.1"/>
    <property type="molecule type" value="Genomic_DNA"/>
</dbReference>
<protein>
    <submittedName>
        <fullName evidence="3">Reverse transcriptase domain-containing protein</fullName>
    </submittedName>
</protein>
<evidence type="ECO:0000313" key="1">
    <source>
        <dbReference type="EMBL" id="VDM01350.1"/>
    </source>
</evidence>
<sequence>MLPLFTSKKQAETFGSATLTIKPQKLALQTRGPARRCITALDVLGRACHRHQDWFDDSDAVINALLVETNQLHKAYVDRPSPANKTAFYRGHSLVQQRLREMQDAWMTRLASKSKEEEVKTSMDLFAAACDNFGLRINTGKTGLMHQPPPNTIYTSAHINFNGTKLKSVDTFMYLGSNLSCNTKVDDEIAHRMVKAGQNFGRMQNVVYNRHVL</sequence>
<gene>
    <name evidence="1" type="ORF">SSLN_LOCUS14964</name>
</gene>
<accession>A0A183TER6</accession>
<dbReference type="AlphaFoldDB" id="A0A183TER6"/>
<dbReference type="PANTHER" id="PTHR47027:SF20">
    <property type="entry name" value="REVERSE TRANSCRIPTASE-LIKE PROTEIN WITH RNA-DIRECTED DNA POLYMERASE DOMAIN"/>
    <property type="match status" value="1"/>
</dbReference>
<dbReference type="WBParaSite" id="SSLN_0001552501-mRNA-1">
    <property type="protein sequence ID" value="SSLN_0001552501-mRNA-1"/>
    <property type="gene ID" value="SSLN_0001552501"/>
</dbReference>
<reference evidence="1 2" key="2">
    <citation type="submission" date="2018-11" db="EMBL/GenBank/DDBJ databases">
        <authorList>
            <consortium name="Pathogen Informatics"/>
        </authorList>
    </citation>
    <scope>NUCLEOTIDE SEQUENCE [LARGE SCALE GENOMIC DNA]</scope>
    <source>
        <strain evidence="1 2">NST_G2</strain>
    </source>
</reference>
<proteinExistence type="predicted"/>
<dbReference type="PANTHER" id="PTHR47027">
    <property type="entry name" value="REVERSE TRANSCRIPTASE DOMAIN-CONTAINING PROTEIN"/>
    <property type="match status" value="1"/>
</dbReference>
<organism evidence="3">
    <name type="scientific">Schistocephalus solidus</name>
    <name type="common">Tapeworm</name>
    <dbReference type="NCBI Taxonomy" id="70667"/>
    <lineage>
        <taxon>Eukaryota</taxon>
        <taxon>Metazoa</taxon>
        <taxon>Spiralia</taxon>
        <taxon>Lophotrochozoa</taxon>
        <taxon>Platyhelminthes</taxon>
        <taxon>Cestoda</taxon>
        <taxon>Eucestoda</taxon>
        <taxon>Diphyllobothriidea</taxon>
        <taxon>Diphyllobothriidae</taxon>
        <taxon>Schistocephalus</taxon>
    </lineage>
</organism>